<accession>A0A3B0ZPT5</accession>
<evidence type="ECO:0000256" key="6">
    <source>
        <dbReference type="ARBA" id="ARBA00023110"/>
    </source>
</evidence>
<evidence type="ECO:0000259" key="9">
    <source>
        <dbReference type="PROSITE" id="PS50059"/>
    </source>
</evidence>
<keyword evidence="7" id="KW-0143">Chaperone</keyword>
<evidence type="ECO:0000313" key="10">
    <source>
        <dbReference type="EMBL" id="VAW89367.1"/>
    </source>
</evidence>
<protein>
    <recommendedName>
        <fullName evidence="4">peptidylprolyl isomerase</fullName>
        <ecNumber evidence="4">5.2.1.8</ecNumber>
    </recommendedName>
</protein>
<dbReference type="EC" id="5.2.1.8" evidence="4"/>
<dbReference type="GO" id="GO:0003755">
    <property type="term" value="F:peptidyl-prolyl cis-trans isomerase activity"/>
    <property type="evidence" value="ECO:0007669"/>
    <property type="project" value="UniProtKB-KW"/>
</dbReference>
<dbReference type="EMBL" id="UOFQ01000130">
    <property type="protein sequence ID" value="VAW89367.1"/>
    <property type="molecule type" value="Genomic_DNA"/>
</dbReference>
<reference evidence="10" key="1">
    <citation type="submission" date="2018-06" db="EMBL/GenBank/DDBJ databases">
        <authorList>
            <person name="Zhirakovskaya E."/>
        </authorList>
    </citation>
    <scope>NUCLEOTIDE SEQUENCE</scope>
</reference>
<evidence type="ECO:0000256" key="5">
    <source>
        <dbReference type="ARBA" id="ARBA00022490"/>
    </source>
</evidence>
<dbReference type="PANTHER" id="PTHR47861:SF3">
    <property type="entry name" value="FKBP-TYPE PEPTIDYL-PROLYL CIS-TRANS ISOMERASE SLYD"/>
    <property type="match status" value="1"/>
</dbReference>
<dbReference type="GO" id="GO:0005737">
    <property type="term" value="C:cytoplasm"/>
    <property type="evidence" value="ECO:0007669"/>
    <property type="project" value="UniProtKB-SubCell"/>
</dbReference>
<evidence type="ECO:0000256" key="7">
    <source>
        <dbReference type="ARBA" id="ARBA00023186"/>
    </source>
</evidence>
<organism evidence="10">
    <name type="scientific">hydrothermal vent metagenome</name>
    <dbReference type="NCBI Taxonomy" id="652676"/>
    <lineage>
        <taxon>unclassified sequences</taxon>
        <taxon>metagenomes</taxon>
        <taxon>ecological metagenomes</taxon>
    </lineage>
</organism>
<proteinExistence type="inferred from homology"/>
<dbReference type="PANTHER" id="PTHR47861">
    <property type="entry name" value="FKBP-TYPE PEPTIDYL-PROLYL CIS-TRANS ISOMERASE SLYD"/>
    <property type="match status" value="1"/>
</dbReference>
<dbReference type="InterPro" id="IPR001179">
    <property type="entry name" value="PPIase_FKBP_dom"/>
</dbReference>
<dbReference type="PROSITE" id="PS50059">
    <property type="entry name" value="FKBP_PPIASE"/>
    <property type="match status" value="1"/>
</dbReference>
<dbReference type="InterPro" id="IPR046357">
    <property type="entry name" value="PPIase_dom_sf"/>
</dbReference>
<dbReference type="Pfam" id="PF00254">
    <property type="entry name" value="FKBP_C"/>
    <property type="match status" value="1"/>
</dbReference>
<feature type="domain" description="PPIase FKBP-type" evidence="9">
    <location>
        <begin position="6"/>
        <end position="82"/>
    </location>
</feature>
<dbReference type="Gene3D" id="3.10.50.40">
    <property type="match status" value="1"/>
</dbReference>
<keyword evidence="6" id="KW-0697">Rotamase</keyword>
<evidence type="ECO:0000256" key="3">
    <source>
        <dbReference type="ARBA" id="ARBA00006577"/>
    </source>
</evidence>
<dbReference type="AlphaFoldDB" id="A0A3B0ZPT5"/>
<comment type="catalytic activity">
    <reaction evidence="1">
        <text>[protein]-peptidylproline (omega=180) = [protein]-peptidylproline (omega=0)</text>
        <dbReference type="Rhea" id="RHEA:16237"/>
        <dbReference type="Rhea" id="RHEA-COMP:10747"/>
        <dbReference type="Rhea" id="RHEA-COMP:10748"/>
        <dbReference type="ChEBI" id="CHEBI:83833"/>
        <dbReference type="ChEBI" id="CHEBI:83834"/>
        <dbReference type="EC" id="5.2.1.8"/>
    </reaction>
</comment>
<dbReference type="GO" id="GO:0042026">
    <property type="term" value="P:protein refolding"/>
    <property type="evidence" value="ECO:0007669"/>
    <property type="project" value="UniProtKB-ARBA"/>
</dbReference>
<comment type="similarity">
    <text evidence="3">Belongs to the FKBP-type PPIase family.</text>
</comment>
<evidence type="ECO:0000256" key="1">
    <source>
        <dbReference type="ARBA" id="ARBA00000971"/>
    </source>
</evidence>
<evidence type="ECO:0000256" key="4">
    <source>
        <dbReference type="ARBA" id="ARBA00013194"/>
    </source>
</evidence>
<evidence type="ECO:0000256" key="2">
    <source>
        <dbReference type="ARBA" id="ARBA00004496"/>
    </source>
</evidence>
<gene>
    <name evidence="10" type="ORF">MNBD_GAMMA17-1161</name>
</gene>
<dbReference type="SUPFAM" id="SSF54534">
    <property type="entry name" value="FKBP-like"/>
    <property type="match status" value="1"/>
</dbReference>
<name>A0A3B0ZPT5_9ZZZZ</name>
<comment type="subcellular location">
    <subcellularLocation>
        <location evidence="2">Cytoplasm</location>
    </subcellularLocation>
</comment>
<evidence type="ECO:0000256" key="8">
    <source>
        <dbReference type="ARBA" id="ARBA00023235"/>
    </source>
</evidence>
<keyword evidence="5" id="KW-0963">Cytoplasm</keyword>
<keyword evidence="8 10" id="KW-0413">Isomerase</keyword>
<sequence length="163" mass="17746">MQIADQKVITLDYTLKDDEGKLIDSSEGQGDFVYLHGARNIVPGLENALSGKVAGDEVSVAVSPEEGYGERENDLLQTVPKDMFEEDAEIDVGMQFHAQSPEGEMMIVTVIELEGDDVIVDGNHPLAGVSLNFDVKVIDIRDASEEELEHGHAHGADGEHHDH</sequence>